<sequence>MVRGMLALTVLLFACLQAEAGRGACGGSVACPVPGGDYRIVVPAGEAKGAYVYFHGYMGSAEDQMRQTTLVDTVLAHHLAFVALDGYQGSWSVRGGPEKSRDDLAYLRHVLADLGRSHSFRPANTLIGGFSLGASMAWYAACDEGGRFAGMLTFSGVFWDPLPRPTDCTAALPPMIHVHGRADGTFPLAGRAIGASHHQGDTFKSIALYRQRAACDAPVPRRPLVADLDCTVASGCRRGDSMLCLHAGGHVVRVSDLDAALTALGYPVAR</sequence>
<gene>
    <name evidence="5" type="ORF">BJF92_23490</name>
</gene>
<organism evidence="5 6">
    <name type="scientific">Xaviernesmea rhizosphaerae</name>
    <dbReference type="NCBI Taxonomy" id="1672749"/>
    <lineage>
        <taxon>Bacteria</taxon>
        <taxon>Pseudomonadati</taxon>
        <taxon>Pseudomonadota</taxon>
        <taxon>Alphaproteobacteria</taxon>
        <taxon>Hyphomicrobiales</taxon>
        <taxon>Rhizobiaceae</taxon>
        <taxon>Rhizobium/Agrobacterium group</taxon>
        <taxon>Xaviernesmea</taxon>
    </lineage>
</organism>
<evidence type="ECO:0000313" key="6">
    <source>
        <dbReference type="Proteomes" id="UP000186143"/>
    </source>
</evidence>
<dbReference type="PROSITE" id="PS51257">
    <property type="entry name" value="PROKAR_LIPOPROTEIN"/>
    <property type="match status" value="1"/>
</dbReference>
<dbReference type="EMBL" id="MKIO01000016">
    <property type="protein sequence ID" value="OLP57540.1"/>
    <property type="molecule type" value="Genomic_DNA"/>
</dbReference>
<evidence type="ECO:0000256" key="1">
    <source>
        <dbReference type="ARBA" id="ARBA00022729"/>
    </source>
</evidence>
<feature type="domain" description="Phospholipase/carboxylesterase/thioesterase" evidence="4">
    <location>
        <begin position="121"/>
        <end position="190"/>
    </location>
</feature>
<dbReference type="STRING" id="1672749.BJF92_23490"/>
<feature type="signal peptide" evidence="3">
    <location>
        <begin position="1"/>
        <end position="20"/>
    </location>
</feature>
<dbReference type="InterPro" id="IPR050955">
    <property type="entry name" value="Plant_Biomass_Hydrol_Est"/>
</dbReference>
<keyword evidence="2" id="KW-0378">Hydrolase</keyword>
<dbReference type="InterPro" id="IPR029058">
    <property type="entry name" value="AB_hydrolase_fold"/>
</dbReference>
<evidence type="ECO:0000256" key="2">
    <source>
        <dbReference type="ARBA" id="ARBA00022801"/>
    </source>
</evidence>
<evidence type="ECO:0000313" key="5">
    <source>
        <dbReference type="EMBL" id="OLP57540.1"/>
    </source>
</evidence>
<dbReference type="InterPro" id="IPR003140">
    <property type="entry name" value="PLipase/COase/thioEstase"/>
</dbReference>
<dbReference type="SUPFAM" id="SSF53474">
    <property type="entry name" value="alpha/beta-Hydrolases"/>
    <property type="match status" value="1"/>
</dbReference>
<protein>
    <submittedName>
        <fullName evidence="5">Poly(3-hydroxybutyrate) depolymerase</fullName>
    </submittedName>
</protein>
<keyword evidence="1 3" id="KW-0732">Signal</keyword>
<feature type="chain" id="PRO_5012005622" evidence="3">
    <location>
        <begin position="21"/>
        <end position="270"/>
    </location>
</feature>
<proteinExistence type="predicted"/>
<dbReference type="PANTHER" id="PTHR43037">
    <property type="entry name" value="UNNAMED PRODUCT-RELATED"/>
    <property type="match status" value="1"/>
</dbReference>
<accession>A0A1Q9AQ45</accession>
<dbReference type="Gene3D" id="3.40.50.1820">
    <property type="entry name" value="alpha/beta hydrolase"/>
    <property type="match status" value="1"/>
</dbReference>
<dbReference type="PANTHER" id="PTHR43037:SF5">
    <property type="entry name" value="FERULOYL ESTERASE"/>
    <property type="match status" value="1"/>
</dbReference>
<evidence type="ECO:0000259" key="4">
    <source>
        <dbReference type="Pfam" id="PF02230"/>
    </source>
</evidence>
<dbReference type="AlphaFoldDB" id="A0A1Q9AQ45"/>
<comment type="caution">
    <text evidence="5">The sequence shown here is derived from an EMBL/GenBank/DDBJ whole genome shotgun (WGS) entry which is preliminary data.</text>
</comment>
<reference evidence="5 6" key="1">
    <citation type="submission" date="2016-09" db="EMBL/GenBank/DDBJ databases">
        <title>Rhizobium sp. nov., a novel species isolated from the rice rhizosphere.</title>
        <authorList>
            <person name="Zhao J."/>
            <person name="Zhang X."/>
        </authorList>
    </citation>
    <scope>NUCLEOTIDE SEQUENCE [LARGE SCALE GENOMIC DNA]</scope>
    <source>
        <strain evidence="5 6">MH17</strain>
    </source>
</reference>
<dbReference type="Proteomes" id="UP000186143">
    <property type="component" value="Unassembled WGS sequence"/>
</dbReference>
<evidence type="ECO:0000256" key="3">
    <source>
        <dbReference type="SAM" id="SignalP"/>
    </source>
</evidence>
<dbReference type="OrthoDB" id="9805640at2"/>
<dbReference type="GO" id="GO:0016787">
    <property type="term" value="F:hydrolase activity"/>
    <property type="evidence" value="ECO:0007669"/>
    <property type="project" value="UniProtKB-KW"/>
</dbReference>
<dbReference type="Pfam" id="PF02230">
    <property type="entry name" value="Abhydrolase_2"/>
    <property type="match status" value="1"/>
</dbReference>
<name>A0A1Q9AQ45_9HYPH</name>
<dbReference type="RefSeq" id="WP_075632875.1">
    <property type="nucleotide sequence ID" value="NZ_MKIO01000016.1"/>
</dbReference>